<dbReference type="Proteomes" id="UP000095282">
    <property type="component" value="Unplaced"/>
</dbReference>
<protein>
    <submittedName>
        <fullName evidence="6">CUB_2 domain-containing protein</fullName>
    </submittedName>
</protein>
<dbReference type="Gene3D" id="2.60.120.290">
    <property type="entry name" value="Spermadhesin, CUB domain"/>
    <property type="match status" value="2"/>
</dbReference>
<dbReference type="PROSITE" id="PS01180">
    <property type="entry name" value="CUB"/>
    <property type="match status" value="2"/>
</dbReference>
<keyword evidence="5" id="KW-1185">Reference proteome</keyword>
<evidence type="ECO:0000256" key="1">
    <source>
        <dbReference type="ARBA" id="ARBA00022737"/>
    </source>
</evidence>
<feature type="domain" description="CUB" evidence="4">
    <location>
        <begin position="16"/>
        <end position="116"/>
    </location>
</feature>
<dbReference type="AlphaFoldDB" id="A0A1I7UBJ4"/>
<keyword evidence="2 3" id="KW-1015">Disulfide bond</keyword>
<name>A0A1I7UBJ4_9PELO</name>
<dbReference type="WBParaSite" id="Csp11.Scaffold629.g7672.t1">
    <property type="protein sequence ID" value="Csp11.Scaffold629.g7672.t1"/>
    <property type="gene ID" value="Csp11.Scaffold629.g7672"/>
</dbReference>
<dbReference type="Pfam" id="PF00431">
    <property type="entry name" value="CUB"/>
    <property type="match status" value="2"/>
</dbReference>
<reference evidence="6" key="1">
    <citation type="submission" date="2016-11" db="UniProtKB">
        <authorList>
            <consortium name="WormBaseParasite"/>
        </authorList>
    </citation>
    <scope>IDENTIFICATION</scope>
</reference>
<dbReference type="FunFam" id="2.60.120.290:FF:000001">
    <property type="entry name" value="CUB and sushi domain-containing protein 3 isoform X1"/>
    <property type="match status" value="1"/>
</dbReference>
<dbReference type="PANTHER" id="PTHR24251:SF30">
    <property type="entry name" value="MEMBRANE FRIZZLED-RELATED PROTEIN"/>
    <property type="match status" value="1"/>
</dbReference>
<dbReference type="STRING" id="1561998.A0A1I7UBJ4"/>
<accession>A0A1I7UBJ4</accession>
<evidence type="ECO:0000256" key="2">
    <source>
        <dbReference type="ARBA" id="ARBA00023157"/>
    </source>
</evidence>
<evidence type="ECO:0000256" key="3">
    <source>
        <dbReference type="PROSITE-ProRule" id="PRU00059"/>
    </source>
</evidence>
<evidence type="ECO:0000313" key="5">
    <source>
        <dbReference type="Proteomes" id="UP000095282"/>
    </source>
</evidence>
<feature type="disulfide bond" evidence="3">
    <location>
        <begin position="128"/>
        <end position="155"/>
    </location>
</feature>
<evidence type="ECO:0000259" key="4">
    <source>
        <dbReference type="PROSITE" id="PS01180"/>
    </source>
</evidence>
<dbReference type="CDD" id="cd00041">
    <property type="entry name" value="CUB"/>
    <property type="match status" value="2"/>
</dbReference>
<proteinExistence type="predicted"/>
<dbReference type="SMART" id="SM00042">
    <property type="entry name" value="CUB"/>
    <property type="match status" value="2"/>
</dbReference>
<organism evidence="5 6">
    <name type="scientific">Caenorhabditis tropicalis</name>
    <dbReference type="NCBI Taxonomy" id="1561998"/>
    <lineage>
        <taxon>Eukaryota</taxon>
        <taxon>Metazoa</taxon>
        <taxon>Ecdysozoa</taxon>
        <taxon>Nematoda</taxon>
        <taxon>Chromadorea</taxon>
        <taxon>Rhabditida</taxon>
        <taxon>Rhabditina</taxon>
        <taxon>Rhabditomorpha</taxon>
        <taxon>Rhabditoidea</taxon>
        <taxon>Rhabditidae</taxon>
        <taxon>Peloderinae</taxon>
        <taxon>Caenorhabditis</taxon>
    </lineage>
</organism>
<dbReference type="SUPFAM" id="SSF49854">
    <property type="entry name" value="Spermadhesin, CUB domain"/>
    <property type="match status" value="2"/>
</dbReference>
<dbReference type="InterPro" id="IPR000859">
    <property type="entry name" value="CUB_dom"/>
</dbReference>
<keyword evidence="1" id="KW-0677">Repeat</keyword>
<feature type="domain" description="CUB" evidence="4">
    <location>
        <begin position="128"/>
        <end position="237"/>
    </location>
</feature>
<dbReference type="eggNOG" id="ENOG502SBCS">
    <property type="taxonomic scope" value="Eukaryota"/>
</dbReference>
<comment type="caution">
    <text evidence="3">Lacks conserved residue(s) required for the propagation of feature annotation.</text>
</comment>
<dbReference type="PANTHER" id="PTHR24251">
    <property type="entry name" value="OVOCHYMASE-RELATED"/>
    <property type="match status" value="1"/>
</dbReference>
<evidence type="ECO:0000313" key="6">
    <source>
        <dbReference type="WBParaSite" id="Csp11.Scaffold629.g7672.t1"/>
    </source>
</evidence>
<sequence>MKLHILLFLPFIFAQQHYPFEGSSGQIYSPNYPDNYDNMADIVYTITVPTGNYIHLEFLDFLTEDSYDVLQIQQYANLSGDQTGYTVDIQANEVTLIFTSDLTTTYRGFAIQYQMVPFGTVFMPTNACPSVIQNAAYGIVTSPNYPSNYPDNKVCAFLINVDPGHLISLQFVAFNTEDGYDTLSVYDGLNSSAALIGTYSGKKIPATITSSGNSLYLAFSSDLVKNFSGFSGVYTSFVSNDFKRGVLPQELTTGSSRDDTLLKWLKNKVGAKKLIPK</sequence>
<dbReference type="InterPro" id="IPR035914">
    <property type="entry name" value="Sperma_CUB_dom_sf"/>
</dbReference>